<dbReference type="EMBL" id="NSKB01000006">
    <property type="protein sequence ID" value="PAU75434.1"/>
    <property type="molecule type" value="Genomic_DNA"/>
</dbReference>
<name>A0A2A2ESI1_9GAMM</name>
<evidence type="ECO:0000256" key="2">
    <source>
        <dbReference type="ARBA" id="ARBA00023015"/>
    </source>
</evidence>
<dbReference type="InterPro" id="IPR036388">
    <property type="entry name" value="WH-like_DNA-bd_sf"/>
</dbReference>
<evidence type="ECO:0000259" key="5">
    <source>
        <dbReference type="PROSITE" id="PS50931"/>
    </source>
</evidence>
<comment type="similarity">
    <text evidence="1">Belongs to the LysR transcriptional regulatory family.</text>
</comment>
<comment type="caution">
    <text evidence="6">The sequence shown here is derived from an EMBL/GenBank/DDBJ whole genome shotgun (WGS) entry which is preliminary data.</text>
</comment>
<dbReference type="GO" id="GO:0003700">
    <property type="term" value="F:DNA-binding transcription factor activity"/>
    <property type="evidence" value="ECO:0007669"/>
    <property type="project" value="InterPro"/>
</dbReference>
<dbReference type="Gene3D" id="1.10.10.10">
    <property type="entry name" value="Winged helix-like DNA-binding domain superfamily/Winged helix DNA-binding domain"/>
    <property type="match status" value="1"/>
</dbReference>
<dbReference type="Proteomes" id="UP000217771">
    <property type="component" value="Unassembled WGS sequence"/>
</dbReference>
<keyword evidence="7" id="KW-1185">Reference proteome</keyword>
<dbReference type="InterPro" id="IPR000847">
    <property type="entry name" value="LysR_HTH_N"/>
</dbReference>
<dbReference type="AlphaFoldDB" id="A0A2A2ESI1"/>
<dbReference type="InterPro" id="IPR036390">
    <property type="entry name" value="WH_DNA-bd_sf"/>
</dbReference>
<feature type="domain" description="HTH lysR-type" evidence="5">
    <location>
        <begin position="6"/>
        <end position="63"/>
    </location>
</feature>
<evidence type="ECO:0000256" key="3">
    <source>
        <dbReference type="ARBA" id="ARBA00023125"/>
    </source>
</evidence>
<evidence type="ECO:0000256" key="1">
    <source>
        <dbReference type="ARBA" id="ARBA00009437"/>
    </source>
</evidence>
<proteinExistence type="inferred from homology"/>
<sequence>MNVDALDWNDFRTVLAIAETGSLMGAQKKLSVSHATVFRRLNDIEKQMGVRLFDRHNGVYTPTAAGVEVAATAGRIENDVIDVARRVAGEDYSLTGYIRMATTDSLFSGILAPAIADFMQEYPGIQVEVVVSNFLLDISRHEADVAIFPKMNPPESLIGRKVGAIRQAVYVRSDLYSPDTSLSDMPWVATDKASLYQLLDKWMDGNGFSDKCNFRVNSINGMLAAIRGGVGVGVLPCYLANTDSSLVQWGEVIDEMSSDLWILTHRDYRNVSRVRAFLEYFSNCLRPVFRYEAPTQE</sequence>
<dbReference type="Gene3D" id="3.40.190.290">
    <property type="match status" value="1"/>
</dbReference>
<dbReference type="PANTHER" id="PTHR30579:SF3">
    <property type="entry name" value="TRANSCRIPTIONAL REGULATORY PROTEIN"/>
    <property type="match status" value="1"/>
</dbReference>
<organism evidence="6 7">
    <name type="scientific">Halomonas salipaludis</name>
    <dbReference type="NCBI Taxonomy" id="2032625"/>
    <lineage>
        <taxon>Bacteria</taxon>
        <taxon>Pseudomonadati</taxon>
        <taxon>Pseudomonadota</taxon>
        <taxon>Gammaproteobacteria</taxon>
        <taxon>Oceanospirillales</taxon>
        <taxon>Halomonadaceae</taxon>
        <taxon>Halomonas</taxon>
    </lineage>
</organism>
<dbReference type="Pfam" id="PF03466">
    <property type="entry name" value="LysR_substrate"/>
    <property type="match status" value="1"/>
</dbReference>
<reference evidence="6 7" key="1">
    <citation type="submission" date="2017-08" db="EMBL/GenBank/DDBJ databases">
        <title>Halomonas alkalisoli sp. nov., isolated from saline alkaline soil.</title>
        <authorList>
            <person name="Wang D."/>
            <person name="Zhang G."/>
        </authorList>
    </citation>
    <scope>NUCLEOTIDE SEQUENCE [LARGE SCALE GENOMIC DNA]</scope>
    <source>
        <strain evidence="6 7">WRN001</strain>
    </source>
</reference>
<keyword evidence="3" id="KW-0238">DNA-binding</keyword>
<keyword evidence="2" id="KW-0805">Transcription regulation</keyword>
<dbReference type="PANTHER" id="PTHR30579">
    <property type="entry name" value="TRANSCRIPTIONAL REGULATOR"/>
    <property type="match status" value="1"/>
</dbReference>
<dbReference type="Pfam" id="PF00126">
    <property type="entry name" value="HTH_1"/>
    <property type="match status" value="1"/>
</dbReference>
<protein>
    <submittedName>
        <fullName evidence="6">LysR family transcriptional regulator</fullName>
    </submittedName>
</protein>
<evidence type="ECO:0000313" key="6">
    <source>
        <dbReference type="EMBL" id="PAU75434.1"/>
    </source>
</evidence>
<dbReference type="SUPFAM" id="SSF53850">
    <property type="entry name" value="Periplasmic binding protein-like II"/>
    <property type="match status" value="1"/>
</dbReference>
<gene>
    <name evidence="6" type="ORF">CK498_15990</name>
</gene>
<dbReference type="PROSITE" id="PS50931">
    <property type="entry name" value="HTH_LYSR"/>
    <property type="match status" value="1"/>
</dbReference>
<dbReference type="RefSeq" id="WP_095621860.1">
    <property type="nucleotide sequence ID" value="NZ_NSKB01000006.1"/>
</dbReference>
<dbReference type="SUPFAM" id="SSF46785">
    <property type="entry name" value="Winged helix' DNA-binding domain"/>
    <property type="match status" value="1"/>
</dbReference>
<dbReference type="GO" id="GO:0003677">
    <property type="term" value="F:DNA binding"/>
    <property type="evidence" value="ECO:0007669"/>
    <property type="project" value="UniProtKB-KW"/>
</dbReference>
<keyword evidence="4" id="KW-0804">Transcription</keyword>
<dbReference type="InterPro" id="IPR005119">
    <property type="entry name" value="LysR_subst-bd"/>
</dbReference>
<evidence type="ECO:0000313" key="7">
    <source>
        <dbReference type="Proteomes" id="UP000217771"/>
    </source>
</evidence>
<accession>A0A2A2ESI1</accession>
<evidence type="ECO:0000256" key="4">
    <source>
        <dbReference type="ARBA" id="ARBA00023163"/>
    </source>
</evidence>
<dbReference type="OrthoDB" id="570111at2"/>
<dbReference type="InterPro" id="IPR050176">
    <property type="entry name" value="LTTR"/>
</dbReference>